<dbReference type="Pfam" id="PF00196">
    <property type="entry name" value="GerE"/>
    <property type="match status" value="1"/>
</dbReference>
<keyword evidence="2" id="KW-0238">DNA-binding</keyword>
<evidence type="ECO:0000256" key="1">
    <source>
        <dbReference type="ARBA" id="ARBA00023015"/>
    </source>
</evidence>
<dbReference type="CDD" id="cd06170">
    <property type="entry name" value="LuxR_C_like"/>
    <property type="match status" value="1"/>
</dbReference>
<dbReference type="InterPro" id="IPR036693">
    <property type="entry name" value="TF_LuxR_autoind-bd_dom_sf"/>
</dbReference>
<sequence length="249" mass="29319">MLLDMIQTVSGRYSKKIDELINPIKRYGISYFCWQTVSNTGQWCIIGNQPDWLEYSAEHCFYMHDPSLVHPRFYHSGVYYTAAYEEERFQDTIIGEAEKYFDLNYGLVIAEKKAHGMEFAIFAAPNKNSWVINSYLNYMLELKRFISYFKQEMAPVLLQLHDAQVNITKLKPDFDNGPYLSGIAEEPSIFSDLELTQRQRECLHYTLKGMTAKEIAKLLCISHRTVEIHLDNIRKKYGVLYKRDFFLWN</sequence>
<proteinExistence type="predicted"/>
<evidence type="ECO:0000256" key="2">
    <source>
        <dbReference type="ARBA" id="ARBA00023125"/>
    </source>
</evidence>
<evidence type="ECO:0000313" key="5">
    <source>
        <dbReference type="EMBL" id="KTD60867.1"/>
    </source>
</evidence>
<dbReference type="PRINTS" id="PR00038">
    <property type="entry name" value="HTHLUXR"/>
</dbReference>
<accession>A0A0W0YWC6</accession>
<dbReference type="SUPFAM" id="SSF46894">
    <property type="entry name" value="C-terminal effector domain of the bipartite response regulators"/>
    <property type="match status" value="1"/>
</dbReference>
<comment type="caution">
    <text evidence="5">The sequence shown here is derived from an EMBL/GenBank/DDBJ whole genome shotgun (WGS) entry which is preliminary data.</text>
</comment>
<dbReference type="STRING" id="45074.Lsan_1935"/>
<reference evidence="5 6" key="1">
    <citation type="submission" date="2015-11" db="EMBL/GenBank/DDBJ databases">
        <title>Genomic analysis of 38 Legionella species identifies large and diverse effector repertoires.</title>
        <authorList>
            <person name="Burstein D."/>
            <person name="Amaro F."/>
            <person name="Zusman T."/>
            <person name="Lifshitz Z."/>
            <person name="Cohen O."/>
            <person name="Gilbert J.A."/>
            <person name="Pupko T."/>
            <person name="Shuman H.A."/>
            <person name="Segal G."/>
        </authorList>
    </citation>
    <scope>NUCLEOTIDE SEQUENCE [LARGE SCALE GENOMIC DNA]</scope>
    <source>
        <strain evidence="5 6">SC-63-C7</strain>
    </source>
</reference>
<dbReference type="PROSITE" id="PS00622">
    <property type="entry name" value="HTH_LUXR_1"/>
    <property type="match status" value="1"/>
</dbReference>
<dbReference type="PANTHER" id="PTHR44688:SF16">
    <property type="entry name" value="DNA-BINDING TRANSCRIPTIONAL ACTIVATOR DEVR_DOSR"/>
    <property type="match status" value="1"/>
</dbReference>
<dbReference type="SMART" id="SM00421">
    <property type="entry name" value="HTH_LUXR"/>
    <property type="match status" value="1"/>
</dbReference>
<organism evidence="5 6">
    <name type="scientific">Legionella santicrucis</name>
    <dbReference type="NCBI Taxonomy" id="45074"/>
    <lineage>
        <taxon>Bacteria</taxon>
        <taxon>Pseudomonadati</taxon>
        <taxon>Pseudomonadota</taxon>
        <taxon>Gammaproteobacteria</taxon>
        <taxon>Legionellales</taxon>
        <taxon>Legionellaceae</taxon>
        <taxon>Legionella</taxon>
    </lineage>
</organism>
<keyword evidence="1" id="KW-0805">Transcription regulation</keyword>
<dbReference type="OrthoDB" id="5654355at2"/>
<dbReference type="InterPro" id="IPR000792">
    <property type="entry name" value="Tscrpt_reg_LuxR_C"/>
</dbReference>
<evidence type="ECO:0000259" key="4">
    <source>
        <dbReference type="PROSITE" id="PS50043"/>
    </source>
</evidence>
<dbReference type="EMBL" id="LNYU01000047">
    <property type="protein sequence ID" value="KTD60867.1"/>
    <property type="molecule type" value="Genomic_DNA"/>
</dbReference>
<dbReference type="PROSITE" id="PS50043">
    <property type="entry name" value="HTH_LUXR_2"/>
    <property type="match status" value="1"/>
</dbReference>
<evidence type="ECO:0000313" key="6">
    <source>
        <dbReference type="Proteomes" id="UP000054703"/>
    </source>
</evidence>
<evidence type="ECO:0000256" key="3">
    <source>
        <dbReference type="ARBA" id="ARBA00023163"/>
    </source>
</evidence>
<name>A0A0W0YWC6_9GAMM</name>
<dbReference type="Gene3D" id="1.10.10.10">
    <property type="entry name" value="Winged helix-like DNA-binding domain superfamily/Winged helix DNA-binding domain"/>
    <property type="match status" value="1"/>
</dbReference>
<dbReference type="SUPFAM" id="SSF75516">
    <property type="entry name" value="Pheromone-binding domain of LuxR-like quorum-sensing transcription factors"/>
    <property type="match status" value="1"/>
</dbReference>
<keyword evidence="6" id="KW-1185">Reference proteome</keyword>
<dbReference type="PATRIC" id="fig|45074.5.peg.2067"/>
<dbReference type="InterPro" id="IPR016032">
    <property type="entry name" value="Sig_transdc_resp-reg_C-effctor"/>
</dbReference>
<dbReference type="Proteomes" id="UP000054703">
    <property type="component" value="Unassembled WGS sequence"/>
</dbReference>
<dbReference type="GO" id="GO:0003677">
    <property type="term" value="F:DNA binding"/>
    <property type="evidence" value="ECO:0007669"/>
    <property type="project" value="UniProtKB-KW"/>
</dbReference>
<keyword evidence="3" id="KW-0804">Transcription</keyword>
<dbReference type="InterPro" id="IPR036388">
    <property type="entry name" value="WH-like_DNA-bd_sf"/>
</dbReference>
<protein>
    <submittedName>
        <fullName evidence="5">Bacterial regulatory protein, luxR family</fullName>
    </submittedName>
</protein>
<dbReference type="GO" id="GO:0006355">
    <property type="term" value="P:regulation of DNA-templated transcription"/>
    <property type="evidence" value="ECO:0007669"/>
    <property type="project" value="InterPro"/>
</dbReference>
<dbReference type="PANTHER" id="PTHR44688">
    <property type="entry name" value="DNA-BINDING TRANSCRIPTIONAL ACTIVATOR DEVR_DOSR"/>
    <property type="match status" value="1"/>
</dbReference>
<feature type="domain" description="HTH luxR-type" evidence="4">
    <location>
        <begin position="188"/>
        <end position="249"/>
    </location>
</feature>
<gene>
    <name evidence="5" type="ORF">Lsan_1935</name>
</gene>
<dbReference type="AlphaFoldDB" id="A0A0W0YWC6"/>